<reference evidence="2" key="1">
    <citation type="submission" date="2020-04" db="EMBL/GenBank/DDBJ databases">
        <authorList>
            <person name="Chiriac C."/>
            <person name="Salcher M."/>
            <person name="Ghai R."/>
            <person name="Kavagutti S V."/>
        </authorList>
    </citation>
    <scope>NUCLEOTIDE SEQUENCE</scope>
</reference>
<dbReference type="GO" id="GO:0016787">
    <property type="term" value="F:hydrolase activity"/>
    <property type="evidence" value="ECO:0007669"/>
    <property type="project" value="UniProtKB-KW"/>
</dbReference>
<dbReference type="Pfam" id="PF03819">
    <property type="entry name" value="MazG"/>
    <property type="match status" value="1"/>
</dbReference>
<keyword evidence="2" id="KW-0378">Hydrolase</keyword>
<evidence type="ECO:0000313" key="2">
    <source>
        <dbReference type="EMBL" id="CAB4123150.1"/>
    </source>
</evidence>
<feature type="domain" description="NTP pyrophosphohydrolase MazG-like" evidence="1">
    <location>
        <begin position="10"/>
        <end position="81"/>
    </location>
</feature>
<sequence length="93" mass="10335">MISNGANEALVILAEECSEVVQAVAKIHRWGPQEWYGAGPTNLEKLATELGDVKAMIDIAIDQLGIDPQFVEDAVAHKKIKLKKYSKFLQHYV</sequence>
<dbReference type="SUPFAM" id="SSF101386">
    <property type="entry name" value="all-alpha NTP pyrophosphatases"/>
    <property type="match status" value="1"/>
</dbReference>
<accession>A0A6J5KSZ4</accession>
<proteinExistence type="predicted"/>
<organism evidence="2">
    <name type="scientific">uncultured Caudovirales phage</name>
    <dbReference type="NCBI Taxonomy" id="2100421"/>
    <lineage>
        <taxon>Viruses</taxon>
        <taxon>Duplodnaviria</taxon>
        <taxon>Heunggongvirae</taxon>
        <taxon>Uroviricota</taxon>
        <taxon>Caudoviricetes</taxon>
        <taxon>Peduoviridae</taxon>
        <taxon>Maltschvirus</taxon>
        <taxon>Maltschvirus maltsch</taxon>
    </lineage>
</organism>
<dbReference type="EMBL" id="LR796167">
    <property type="protein sequence ID" value="CAB4123150.1"/>
    <property type="molecule type" value="Genomic_DNA"/>
</dbReference>
<gene>
    <name evidence="2" type="ORF">UFOVP29_309</name>
</gene>
<protein>
    <submittedName>
        <fullName evidence="2">NTP pyrophosphohydrolase MazG, putative catalytic core</fullName>
    </submittedName>
</protein>
<evidence type="ECO:0000259" key="1">
    <source>
        <dbReference type="Pfam" id="PF03819"/>
    </source>
</evidence>
<name>A0A6J5KSZ4_9CAUD</name>
<dbReference type="Gene3D" id="1.10.287.1080">
    <property type="entry name" value="MazG-like"/>
    <property type="match status" value="1"/>
</dbReference>
<dbReference type="InterPro" id="IPR004518">
    <property type="entry name" value="MazG-like_dom"/>
</dbReference>